<keyword evidence="5 9" id="KW-0808">Transferase</keyword>
<comment type="subunit">
    <text evidence="9">Homotetramer.</text>
</comment>
<dbReference type="RefSeq" id="WP_111815179.1">
    <property type="nucleotide sequence ID" value="NZ_CBCRZQ010000003.1"/>
</dbReference>
<organism evidence="14 15">
    <name type="scientific">Aequorivita lipolytica</name>
    <dbReference type="NCBI Taxonomy" id="153267"/>
    <lineage>
        <taxon>Bacteria</taxon>
        <taxon>Pseudomonadati</taxon>
        <taxon>Bacteroidota</taxon>
        <taxon>Flavobacteriia</taxon>
        <taxon>Flavobacteriales</taxon>
        <taxon>Flavobacteriaceae</taxon>
        <taxon>Aequorivita</taxon>
    </lineage>
</organism>
<dbReference type="GO" id="GO:0046104">
    <property type="term" value="P:thymidine metabolic process"/>
    <property type="evidence" value="ECO:0007669"/>
    <property type="project" value="TreeGrafter"/>
</dbReference>
<evidence type="ECO:0000256" key="13">
    <source>
        <dbReference type="RuleBase" id="RU004165"/>
    </source>
</evidence>
<evidence type="ECO:0000256" key="6">
    <source>
        <dbReference type="ARBA" id="ARBA00022741"/>
    </source>
</evidence>
<evidence type="ECO:0000256" key="10">
    <source>
        <dbReference type="PIRSR" id="PIRSR035805-1"/>
    </source>
</evidence>
<feature type="active site" description="Proton acceptor" evidence="9 10">
    <location>
        <position position="94"/>
    </location>
</feature>
<keyword evidence="6 9" id="KW-0547">Nucleotide-binding</keyword>
<dbReference type="FunFam" id="3.40.50.300:FF:000384">
    <property type="entry name" value="Thymidine kinase"/>
    <property type="match status" value="1"/>
</dbReference>
<dbReference type="SUPFAM" id="SSF52540">
    <property type="entry name" value="P-loop containing nucleoside triphosphate hydrolases"/>
    <property type="match status" value="1"/>
</dbReference>
<proteinExistence type="inferred from homology"/>
<keyword evidence="7 9" id="KW-0418">Kinase</keyword>
<evidence type="ECO:0000313" key="14">
    <source>
        <dbReference type="EMBL" id="TXD70149.1"/>
    </source>
</evidence>
<reference evidence="14 15" key="1">
    <citation type="submission" date="2019-08" db="EMBL/GenBank/DDBJ databases">
        <title>Genome of Aequorivita lipolytica Y10-2 (type strain).</title>
        <authorList>
            <person name="Bowman J.P."/>
        </authorList>
    </citation>
    <scope>NUCLEOTIDE SEQUENCE [LARGE SCALE GENOMIC DNA]</scope>
    <source>
        <strain evidence="14 15">Y10-2</strain>
    </source>
</reference>
<evidence type="ECO:0000256" key="4">
    <source>
        <dbReference type="ARBA" id="ARBA00022634"/>
    </source>
</evidence>
<dbReference type="SUPFAM" id="SSF57716">
    <property type="entry name" value="Glucocorticoid receptor-like (DNA-binding domain)"/>
    <property type="match status" value="1"/>
</dbReference>
<evidence type="ECO:0000256" key="12">
    <source>
        <dbReference type="RuleBase" id="RU000544"/>
    </source>
</evidence>
<evidence type="ECO:0000313" key="15">
    <source>
        <dbReference type="Proteomes" id="UP000321945"/>
    </source>
</evidence>
<evidence type="ECO:0000256" key="1">
    <source>
        <dbReference type="ARBA" id="ARBA00007587"/>
    </source>
</evidence>
<feature type="binding site" evidence="9">
    <location>
        <begin position="93"/>
        <end position="96"/>
    </location>
    <ligand>
        <name>ATP</name>
        <dbReference type="ChEBI" id="CHEBI:30616"/>
    </ligand>
</feature>
<comment type="caution">
    <text evidence="14">The sequence shown here is derived from an EMBL/GenBank/DDBJ whole genome shotgun (WGS) entry which is preliminary data.</text>
</comment>
<name>A0A5C6YRL4_9FLAO</name>
<keyword evidence="8 9" id="KW-0067">ATP-binding</keyword>
<dbReference type="InterPro" id="IPR001267">
    <property type="entry name" value="Thymidine_kinase"/>
</dbReference>
<keyword evidence="3 9" id="KW-0963">Cytoplasm</keyword>
<dbReference type="GO" id="GO:0005829">
    <property type="term" value="C:cytosol"/>
    <property type="evidence" value="ECO:0007669"/>
    <property type="project" value="TreeGrafter"/>
</dbReference>
<dbReference type="OrthoDB" id="9781579at2"/>
<gene>
    <name evidence="9" type="primary">tdk</name>
    <name evidence="14" type="ORF">ESV24_02975</name>
</gene>
<protein>
    <recommendedName>
        <fullName evidence="2 9">Thymidine kinase</fullName>
        <ecNumber evidence="2 9">2.7.1.21</ecNumber>
    </recommendedName>
</protein>
<sequence length="219" mass="24538">MFLENTVNQKEQFGWIEVICGSMFSGKTEELIRRLKRAQFARQKVEIFTPSIDTRYSEDSVTSHDSNKIRSTPVPAAANIPILADNCDVVGIDEAQFFDDEIVKVCNDLANRGVRVIVAGLDMDYKGNPFGPMPALMATAEYVTKVHAVCTRTGNLAHYSYRKAKSEALVLLGETEEYEPLSRAAFYKAQMRDKVVKMEVKDAEEINKNKSSEKTGKQA</sequence>
<dbReference type="NCBIfam" id="NF003296">
    <property type="entry name" value="PRK04296.1-1"/>
    <property type="match status" value="1"/>
</dbReference>
<feature type="binding site" evidence="11">
    <location>
        <position position="178"/>
    </location>
    <ligand>
        <name>substrate</name>
    </ligand>
</feature>
<comment type="catalytic activity">
    <reaction evidence="9 12">
        <text>thymidine + ATP = dTMP + ADP + H(+)</text>
        <dbReference type="Rhea" id="RHEA:19129"/>
        <dbReference type="ChEBI" id="CHEBI:15378"/>
        <dbReference type="ChEBI" id="CHEBI:17748"/>
        <dbReference type="ChEBI" id="CHEBI:30616"/>
        <dbReference type="ChEBI" id="CHEBI:63528"/>
        <dbReference type="ChEBI" id="CHEBI:456216"/>
        <dbReference type="EC" id="2.7.1.21"/>
    </reaction>
</comment>
<feature type="binding site" evidence="9">
    <location>
        <begin position="21"/>
        <end position="28"/>
    </location>
    <ligand>
        <name>ATP</name>
        <dbReference type="ChEBI" id="CHEBI:30616"/>
    </ligand>
</feature>
<evidence type="ECO:0000256" key="3">
    <source>
        <dbReference type="ARBA" id="ARBA00022490"/>
    </source>
</evidence>
<comment type="similarity">
    <text evidence="1 9 13">Belongs to the thymidine kinase family.</text>
</comment>
<dbReference type="HAMAP" id="MF_00124">
    <property type="entry name" value="Thymidine_kinase"/>
    <property type="match status" value="1"/>
</dbReference>
<comment type="subcellular location">
    <subcellularLocation>
        <location evidence="9">Cytoplasm</location>
    </subcellularLocation>
</comment>
<comment type="caution">
    <text evidence="9">Lacks conserved residue(s) required for the propagation of feature annotation.</text>
</comment>
<dbReference type="Gene3D" id="3.40.50.300">
    <property type="entry name" value="P-loop containing nucleotide triphosphate hydrolases"/>
    <property type="match status" value="1"/>
</dbReference>
<dbReference type="GO" id="GO:0004797">
    <property type="term" value="F:thymidine kinase activity"/>
    <property type="evidence" value="ECO:0007669"/>
    <property type="project" value="UniProtKB-UniRule"/>
</dbReference>
<evidence type="ECO:0000256" key="8">
    <source>
        <dbReference type="ARBA" id="ARBA00022840"/>
    </source>
</evidence>
<evidence type="ECO:0000256" key="11">
    <source>
        <dbReference type="PIRSR" id="PIRSR035805-2"/>
    </source>
</evidence>
<dbReference type="PANTHER" id="PTHR11441:SF0">
    <property type="entry name" value="THYMIDINE KINASE, CYTOSOLIC"/>
    <property type="match status" value="1"/>
</dbReference>
<dbReference type="Proteomes" id="UP000321945">
    <property type="component" value="Unassembled WGS sequence"/>
</dbReference>
<dbReference type="Pfam" id="PF00265">
    <property type="entry name" value="TK"/>
    <property type="match status" value="1"/>
</dbReference>
<evidence type="ECO:0000256" key="2">
    <source>
        <dbReference type="ARBA" id="ARBA00012118"/>
    </source>
</evidence>
<evidence type="ECO:0000256" key="7">
    <source>
        <dbReference type="ARBA" id="ARBA00022777"/>
    </source>
</evidence>
<dbReference type="PIRSF" id="PIRSF035805">
    <property type="entry name" value="TK_cell"/>
    <property type="match status" value="1"/>
</dbReference>
<keyword evidence="15" id="KW-1185">Reference proteome</keyword>
<dbReference type="InterPro" id="IPR027417">
    <property type="entry name" value="P-loop_NTPase"/>
</dbReference>
<dbReference type="PANTHER" id="PTHR11441">
    <property type="entry name" value="THYMIDINE KINASE"/>
    <property type="match status" value="1"/>
</dbReference>
<keyword evidence="4 9" id="KW-0237">DNA synthesis</keyword>
<accession>A0A5C6YRL4</accession>
<dbReference type="EC" id="2.7.1.21" evidence="2 9"/>
<evidence type="ECO:0000256" key="5">
    <source>
        <dbReference type="ARBA" id="ARBA00022679"/>
    </source>
</evidence>
<dbReference type="Gene3D" id="3.30.60.20">
    <property type="match status" value="1"/>
</dbReference>
<dbReference type="GO" id="GO:0071897">
    <property type="term" value="P:DNA biosynthetic process"/>
    <property type="evidence" value="ECO:0007669"/>
    <property type="project" value="UniProtKB-KW"/>
</dbReference>
<evidence type="ECO:0000256" key="9">
    <source>
        <dbReference type="HAMAP-Rule" id="MF_00124"/>
    </source>
</evidence>
<dbReference type="AlphaFoldDB" id="A0A5C6YRL4"/>
<dbReference type="GO" id="GO:0005524">
    <property type="term" value="F:ATP binding"/>
    <property type="evidence" value="ECO:0007669"/>
    <property type="project" value="UniProtKB-UniRule"/>
</dbReference>
<dbReference type="EMBL" id="VORU01000002">
    <property type="protein sequence ID" value="TXD70149.1"/>
    <property type="molecule type" value="Genomic_DNA"/>
</dbReference>
<feature type="binding site" evidence="11">
    <location>
        <begin position="170"/>
        <end position="173"/>
    </location>
    <ligand>
        <name>substrate</name>
    </ligand>
</feature>